<dbReference type="EMBL" id="JBBWUH010000009">
    <property type="protein sequence ID" value="KAK8157458.1"/>
    <property type="molecule type" value="Genomic_DNA"/>
</dbReference>
<protein>
    <submittedName>
        <fullName evidence="1">Uncharacterized protein</fullName>
    </submittedName>
</protein>
<dbReference type="Proteomes" id="UP001456524">
    <property type="component" value="Unassembled WGS sequence"/>
</dbReference>
<proteinExistence type="predicted"/>
<organism evidence="1 2">
    <name type="scientific">Phyllosticta citrichinensis</name>
    <dbReference type="NCBI Taxonomy" id="1130410"/>
    <lineage>
        <taxon>Eukaryota</taxon>
        <taxon>Fungi</taxon>
        <taxon>Dikarya</taxon>
        <taxon>Ascomycota</taxon>
        <taxon>Pezizomycotina</taxon>
        <taxon>Dothideomycetes</taxon>
        <taxon>Dothideomycetes incertae sedis</taxon>
        <taxon>Botryosphaeriales</taxon>
        <taxon>Phyllostictaceae</taxon>
        <taxon>Phyllosticta</taxon>
    </lineage>
</organism>
<sequence length="228" mass="24979">MYRLQPLVHGQDCRIDVKLEIDQEPSDFDSSIPPSTKFDDPSSVLTGAPPHDVSCFVCAFSIVDDEFFVCSPLVAPISPGQALAKDQQLAFFTKGVNIVPVVVHNRYSGAADGSSKNGWSELATLGTPWYNTTQSCASRFSWSVCDPYWPLQNTPRLQEPFRGRLAAEHYPVEARVIVRQRGRLQSLENGWCGNKDAAPVSLLLQIRLVGHDDGSSVAEGAEQCSHAC</sequence>
<keyword evidence="2" id="KW-1185">Reference proteome</keyword>
<reference evidence="1 2" key="1">
    <citation type="journal article" date="2022" name="G3 (Bethesda)">
        <title>Enemy or ally: a genomic approach to elucidate the lifestyle of Phyllosticta citrichinaensis.</title>
        <authorList>
            <person name="Buijs V.A."/>
            <person name="Groenewald J.Z."/>
            <person name="Haridas S."/>
            <person name="LaButti K.M."/>
            <person name="Lipzen A."/>
            <person name="Martin F.M."/>
            <person name="Barry K."/>
            <person name="Grigoriev I.V."/>
            <person name="Crous P.W."/>
            <person name="Seidl M.F."/>
        </authorList>
    </citation>
    <scope>NUCLEOTIDE SEQUENCE [LARGE SCALE GENOMIC DNA]</scope>
    <source>
        <strain evidence="1 2">CBS 129764</strain>
    </source>
</reference>
<accession>A0ABR1XJX4</accession>
<name>A0ABR1XJX4_9PEZI</name>
<evidence type="ECO:0000313" key="2">
    <source>
        <dbReference type="Proteomes" id="UP001456524"/>
    </source>
</evidence>
<evidence type="ECO:0000313" key="1">
    <source>
        <dbReference type="EMBL" id="KAK8157458.1"/>
    </source>
</evidence>
<gene>
    <name evidence="1" type="ORF">IWX90DRAFT_324261</name>
</gene>
<comment type="caution">
    <text evidence="1">The sequence shown here is derived from an EMBL/GenBank/DDBJ whole genome shotgun (WGS) entry which is preliminary data.</text>
</comment>